<keyword evidence="3" id="KW-1185">Reference proteome</keyword>
<evidence type="ECO:0000313" key="3">
    <source>
        <dbReference type="Proteomes" id="UP000747399"/>
    </source>
</evidence>
<organism evidence="2 3">
    <name type="scientific">Volvox africanus</name>
    <dbReference type="NCBI Taxonomy" id="51714"/>
    <lineage>
        <taxon>Eukaryota</taxon>
        <taxon>Viridiplantae</taxon>
        <taxon>Chlorophyta</taxon>
        <taxon>core chlorophytes</taxon>
        <taxon>Chlorophyceae</taxon>
        <taxon>CS clade</taxon>
        <taxon>Chlamydomonadales</taxon>
        <taxon>Volvocaceae</taxon>
        <taxon>Volvox</taxon>
    </lineage>
</organism>
<gene>
    <name evidence="2" type="ORF">Vafri_4764</name>
</gene>
<dbReference type="Proteomes" id="UP000747399">
    <property type="component" value="Unassembled WGS sequence"/>
</dbReference>
<dbReference type="SUPFAM" id="SSF55724">
    <property type="entry name" value="Mog1p/PsbP-like"/>
    <property type="match status" value="1"/>
</dbReference>
<dbReference type="PANTHER" id="PTHR31407">
    <property type="match status" value="1"/>
</dbReference>
<dbReference type="InterPro" id="IPR016123">
    <property type="entry name" value="Mog1/PsbP_a/b/a-sand"/>
</dbReference>
<dbReference type="AlphaFoldDB" id="A0A8J4EUZ9"/>
<comment type="caution">
    <text evidence="2">The sequence shown here is derived from an EMBL/GenBank/DDBJ whole genome shotgun (WGS) entry which is preliminary data.</text>
</comment>
<dbReference type="InterPro" id="IPR002683">
    <property type="entry name" value="PsbP_C"/>
</dbReference>
<evidence type="ECO:0000259" key="1">
    <source>
        <dbReference type="Pfam" id="PF01789"/>
    </source>
</evidence>
<protein>
    <recommendedName>
        <fullName evidence="1">PsbP C-terminal domain-containing protein</fullName>
    </recommendedName>
</protein>
<dbReference type="GO" id="GO:0019898">
    <property type="term" value="C:extrinsic component of membrane"/>
    <property type="evidence" value="ECO:0007669"/>
    <property type="project" value="InterPro"/>
</dbReference>
<dbReference type="Gene3D" id="3.40.1000.10">
    <property type="entry name" value="Mog1/PsbP, alpha/beta/alpha sandwich"/>
    <property type="match status" value="1"/>
</dbReference>
<proteinExistence type="predicted"/>
<dbReference type="GO" id="GO:0005509">
    <property type="term" value="F:calcium ion binding"/>
    <property type="evidence" value="ECO:0007669"/>
    <property type="project" value="InterPro"/>
</dbReference>
<dbReference type="GO" id="GO:0015979">
    <property type="term" value="P:photosynthesis"/>
    <property type="evidence" value="ECO:0007669"/>
    <property type="project" value="InterPro"/>
</dbReference>
<dbReference type="Pfam" id="PF01789">
    <property type="entry name" value="PsbP"/>
    <property type="match status" value="1"/>
</dbReference>
<name>A0A8J4EUZ9_9CHLO</name>
<dbReference type="GO" id="GO:0009654">
    <property type="term" value="C:photosystem II oxygen evolving complex"/>
    <property type="evidence" value="ECO:0007669"/>
    <property type="project" value="InterPro"/>
</dbReference>
<feature type="domain" description="PsbP C-terminal" evidence="1">
    <location>
        <begin position="127"/>
        <end position="272"/>
    </location>
</feature>
<dbReference type="EMBL" id="BNCO01000005">
    <property type="protein sequence ID" value="GIL48055.1"/>
    <property type="molecule type" value="Genomic_DNA"/>
</dbReference>
<dbReference type="PANTHER" id="PTHR31407:SF38">
    <property type="entry name" value="PSBP DOMAIN-CONTAINING PROTEIN 4, CHLOROPLASTIC"/>
    <property type="match status" value="1"/>
</dbReference>
<reference evidence="2" key="1">
    <citation type="journal article" date="2021" name="Proc. Natl. Acad. Sci. U.S.A.">
        <title>Three genomes in the algal genus Volvox reveal the fate of a haploid sex-determining region after a transition to homothallism.</title>
        <authorList>
            <person name="Yamamoto K."/>
            <person name="Hamaji T."/>
            <person name="Kawai-Toyooka H."/>
            <person name="Matsuzaki R."/>
            <person name="Takahashi F."/>
            <person name="Nishimura Y."/>
            <person name="Kawachi M."/>
            <person name="Noguchi H."/>
            <person name="Minakuchi Y."/>
            <person name="Umen J.G."/>
            <person name="Toyoda A."/>
            <person name="Nozaki H."/>
        </authorList>
    </citation>
    <scope>NUCLEOTIDE SEQUENCE</scope>
    <source>
        <strain evidence="2">NIES-3780</strain>
    </source>
</reference>
<sequence length="275" mass="30248">MAPTVSLFAKRHPVNCPQRVAFIAPSTGRRLVAPQCTASNLDQGRTIVREEHEALTAFSRRETLGLSIAAVTTVVLGARPSQAIQGLTAGRIPGLSKEPDEEGFYMYVRPEGKSGGHGVGWSEIPPYKFRVPKGWEEIPVSIADLGGTEIDLRYQNKEQGDLAVVVAPVLRFMDVGFNAKVNLESVGTPQRVIEGFAPELFGRPLDEGDVLSTEVATREDGGLYYLWELKPHNLVAATATKNRVFILTLTSSARQWKKHAADLRVIQQSFRVRQD</sequence>
<evidence type="ECO:0000313" key="2">
    <source>
        <dbReference type="EMBL" id="GIL48055.1"/>
    </source>
</evidence>
<accession>A0A8J4EUZ9</accession>